<keyword evidence="9" id="KW-1185">Reference proteome</keyword>
<organism evidence="8 9">
    <name type="scientific">Pontibacter ummariensis</name>
    <dbReference type="NCBI Taxonomy" id="1610492"/>
    <lineage>
        <taxon>Bacteria</taxon>
        <taxon>Pseudomonadati</taxon>
        <taxon>Bacteroidota</taxon>
        <taxon>Cytophagia</taxon>
        <taxon>Cytophagales</taxon>
        <taxon>Hymenobacteraceae</taxon>
        <taxon>Pontibacter</taxon>
    </lineage>
</organism>
<feature type="binding site" evidence="6">
    <location>
        <begin position="237"/>
        <end position="240"/>
    </location>
    <ligand>
        <name>substrate</name>
    </ligand>
</feature>
<proteinExistence type="predicted"/>
<dbReference type="EMBL" id="FZOQ01000041">
    <property type="protein sequence ID" value="SNT29209.1"/>
    <property type="molecule type" value="Genomic_DNA"/>
</dbReference>
<sequence>MIILRKNTGTQRYETSKRFKMKKYAIALQAGAEDMEREQVSQEQDKQYRQGVQHALEAGKAVLEKGGSAVDAVVAAVSSMEDNPYFNAGKGSNLNIHGETAFDAALMEGKELRLGAIGGVRYVRNPIRLAQALMLNEKYCFLSGSGAEEYALSHDIPFEKPSYFVTEAQQKRWQKKTGEMAGQHDTVGAVALDQDGNLAAATSTGGLFYSLKGRISDSPIAGAGTYAHNKHCAVSCTGVGEEIMRSVLAHEVYALMKYTHASIKEASEKAVQMHKDLLKGGKGLVALDPEGNIACAFDTNFMRRGYLVEGSAPVIALWKEEGATGEV</sequence>
<reference evidence="9" key="1">
    <citation type="submission" date="2017-06" db="EMBL/GenBank/DDBJ databases">
        <authorList>
            <person name="Varghese N."/>
            <person name="Submissions S."/>
        </authorList>
    </citation>
    <scope>NUCLEOTIDE SEQUENCE [LARGE SCALE GENOMIC DNA]</scope>
    <source>
        <strain evidence="9">NKM1</strain>
    </source>
</reference>
<dbReference type="Gene3D" id="3.60.20.30">
    <property type="entry name" value="(Glycosyl)asparaginase"/>
    <property type="match status" value="1"/>
</dbReference>
<dbReference type="GO" id="GO:0008233">
    <property type="term" value="F:peptidase activity"/>
    <property type="evidence" value="ECO:0007669"/>
    <property type="project" value="UniProtKB-KW"/>
</dbReference>
<dbReference type="InterPro" id="IPR000246">
    <property type="entry name" value="Peptidase_T2"/>
</dbReference>
<dbReference type="PANTHER" id="PTHR10188:SF6">
    <property type="entry name" value="N(4)-(BETA-N-ACETYLGLUCOSAMINYL)-L-ASPARAGINASE"/>
    <property type="match status" value="1"/>
</dbReference>
<dbReference type="Pfam" id="PF01112">
    <property type="entry name" value="Asparaginase_2"/>
    <property type="match status" value="1"/>
</dbReference>
<feature type="active site" description="Nucleophile" evidence="5">
    <location>
        <position position="186"/>
    </location>
</feature>
<evidence type="ECO:0000256" key="4">
    <source>
        <dbReference type="ARBA" id="ARBA00069124"/>
    </source>
</evidence>
<evidence type="ECO:0000256" key="6">
    <source>
        <dbReference type="PIRSR" id="PIRSR600246-2"/>
    </source>
</evidence>
<evidence type="ECO:0000313" key="9">
    <source>
        <dbReference type="Proteomes" id="UP000198432"/>
    </source>
</evidence>
<dbReference type="GO" id="GO:0016811">
    <property type="term" value="F:hydrolase activity, acting on carbon-nitrogen (but not peptide) bonds, in linear amides"/>
    <property type="evidence" value="ECO:0007669"/>
    <property type="project" value="UniProtKB-ARBA"/>
</dbReference>
<dbReference type="InterPro" id="IPR029055">
    <property type="entry name" value="Ntn_hydrolases_N"/>
</dbReference>
<dbReference type="AlphaFoldDB" id="A0A239LHR9"/>
<keyword evidence="3" id="KW-0068">Autocatalytic cleavage</keyword>
<feature type="site" description="Cleavage; by autolysis" evidence="7">
    <location>
        <begin position="185"/>
        <end position="186"/>
    </location>
</feature>
<dbReference type="OrthoDB" id="9780217at2"/>
<gene>
    <name evidence="8" type="ORF">SAMN06296052_14110</name>
</gene>
<dbReference type="SUPFAM" id="SSF56235">
    <property type="entry name" value="N-terminal nucleophile aminohydrolases (Ntn hydrolases)"/>
    <property type="match status" value="1"/>
</dbReference>
<accession>A0A239LHR9</accession>
<keyword evidence="2" id="KW-0378">Hydrolase</keyword>
<dbReference type="RefSeq" id="WP_089321827.1">
    <property type="nucleotide sequence ID" value="NZ_FZOQ01000041.1"/>
</dbReference>
<evidence type="ECO:0000256" key="5">
    <source>
        <dbReference type="PIRSR" id="PIRSR600246-1"/>
    </source>
</evidence>
<evidence type="ECO:0000256" key="1">
    <source>
        <dbReference type="ARBA" id="ARBA00022670"/>
    </source>
</evidence>
<keyword evidence="1" id="KW-0645">Protease</keyword>
<dbReference type="Proteomes" id="UP000198432">
    <property type="component" value="Unassembled WGS sequence"/>
</dbReference>
<feature type="binding site" evidence="6">
    <location>
        <begin position="214"/>
        <end position="217"/>
    </location>
    <ligand>
        <name>substrate</name>
    </ligand>
</feature>
<evidence type="ECO:0000313" key="8">
    <source>
        <dbReference type="EMBL" id="SNT29209.1"/>
    </source>
</evidence>
<name>A0A239LHR9_9BACT</name>
<dbReference type="FunFam" id="3.60.20.30:FF:000001">
    <property type="entry name" value="Isoaspartyl peptidase/L-asparaginase"/>
    <property type="match status" value="1"/>
</dbReference>
<protein>
    <recommendedName>
        <fullName evidence="4">Isoaspartyl peptidase</fullName>
    </recommendedName>
</protein>
<evidence type="ECO:0000256" key="3">
    <source>
        <dbReference type="ARBA" id="ARBA00022813"/>
    </source>
</evidence>
<dbReference type="PANTHER" id="PTHR10188">
    <property type="entry name" value="L-ASPARAGINASE"/>
    <property type="match status" value="1"/>
</dbReference>
<evidence type="ECO:0000256" key="2">
    <source>
        <dbReference type="ARBA" id="ARBA00022801"/>
    </source>
</evidence>
<evidence type="ECO:0000256" key="7">
    <source>
        <dbReference type="PIRSR" id="PIRSR600246-3"/>
    </source>
</evidence>
<dbReference type="GO" id="GO:0006508">
    <property type="term" value="P:proteolysis"/>
    <property type="evidence" value="ECO:0007669"/>
    <property type="project" value="UniProtKB-KW"/>
</dbReference>